<reference evidence="1 2" key="1">
    <citation type="journal article" date="2019" name="Sci. Rep.">
        <title>Orb-weaving spider Araneus ventricosus genome elucidates the spidroin gene catalogue.</title>
        <authorList>
            <person name="Kono N."/>
            <person name="Nakamura H."/>
            <person name="Ohtoshi R."/>
            <person name="Moran D.A.P."/>
            <person name="Shinohara A."/>
            <person name="Yoshida Y."/>
            <person name="Fujiwara M."/>
            <person name="Mori M."/>
            <person name="Tomita M."/>
            <person name="Arakawa K."/>
        </authorList>
    </citation>
    <scope>NUCLEOTIDE SEQUENCE [LARGE SCALE GENOMIC DNA]</scope>
</reference>
<gene>
    <name evidence="1" type="ORF">AVEN_79125_1</name>
</gene>
<comment type="caution">
    <text evidence="1">The sequence shown here is derived from an EMBL/GenBank/DDBJ whole genome shotgun (WGS) entry which is preliminary data.</text>
</comment>
<name>A0A4Y2CZY1_ARAVE</name>
<protein>
    <submittedName>
        <fullName evidence="1">Uncharacterized protein</fullName>
    </submittedName>
</protein>
<organism evidence="1 2">
    <name type="scientific">Araneus ventricosus</name>
    <name type="common">Orbweaver spider</name>
    <name type="synonym">Epeira ventricosa</name>
    <dbReference type="NCBI Taxonomy" id="182803"/>
    <lineage>
        <taxon>Eukaryota</taxon>
        <taxon>Metazoa</taxon>
        <taxon>Ecdysozoa</taxon>
        <taxon>Arthropoda</taxon>
        <taxon>Chelicerata</taxon>
        <taxon>Arachnida</taxon>
        <taxon>Araneae</taxon>
        <taxon>Araneomorphae</taxon>
        <taxon>Entelegynae</taxon>
        <taxon>Araneoidea</taxon>
        <taxon>Araneidae</taxon>
        <taxon>Araneus</taxon>
    </lineage>
</organism>
<evidence type="ECO:0000313" key="2">
    <source>
        <dbReference type="Proteomes" id="UP000499080"/>
    </source>
</evidence>
<dbReference type="OrthoDB" id="6433583at2759"/>
<dbReference type="Proteomes" id="UP000499080">
    <property type="component" value="Unassembled WGS sequence"/>
</dbReference>
<sequence length="148" mass="17057">IRARNSIKWTQTLSTVLLGLRSALRGDTNYTIAQMVYGLPFRLPGEFFEKSKSILDTDTFAKELQKQTELLKPLDTRRRPQKNFVHKDLHTCTHVFIPIDRVRKPLEPPYDGPLPVVKRHDCSSYFAVTIKGKDINCRQIKTSIFAVN</sequence>
<dbReference type="PANTHER" id="PTHR38681:SF1">
    <property type="entry name" value="RETROVIRUS-RELATED POL POLYPROTEIN FROM TRANSPOSON 412-LIKE PROTEIN"/>
    <property type="match status" value="1"/>
</dbReference>
<feature type="non-terminal residue" evidence="1">
    <location>
        <position position="1"/>
    </location>
</feature>
<proteinExistence type="predicted"/>
<dbReference type="PANTHER" id="PTHR38681">
    <property type="entry name" value="RETROVIRUS-RELATED POL POLYPROTEIN FROM TRANSPOSON 412-LIKE PROTEIN-RELATED"/>
    <property type="match status" value="1"/>
</dbReference>
<accession>A0A4Y2CZY1</accession>
<dbReference type="AlphaFoldDB" id="A0A4Y2CZY1"/>
<evidence type="ECO:0000313" key="1">
    <source>
        <dbReference type="EMBL" id="GBM10000.1"/>
    </source>
</evidence>
<dbReference type="EMBL" id="BGPR01241129">
    <property type="protein sequence ID" value="GBM10000.1"/>
    <property type="molecule type" value="Genomic_DNA"/>
</dbReference>
<keyword evidence="2" id="KW-1185">Reference proteome</keyword>